<gene>
    <name evidence="8" type="ORF">SAMN06265355_10723</name>
</gene>
<dbReference type="EMBL" id="FZNP01000007">
    <property type="protein sequence ID" value="SNR79279.1"/>
    <property type="molecule type" value="Genomic_DNA"/>
</dbReference>
<dbReference type="Gene3D" id="1.10.1740.10">
    <property type="match status" value="1"/>
</dbReference>
<evidence type="ECO:0000256" key="5">
    <source>
        <dbReference type="ARBA" id="ARBA00023163"/>
    </source>
</evidence>
<dbReference type="PANTHER" id="PTHR43133:SF50">
    <property type="entry name" value="ECF RNA POLYMERASE SIGMA FACTOR SIGM"/>
    <property type="match status" value="1"/>
</dbReference>
<evidence type="ECO:0000256" key="4">
    <source>
        <dbReference type="ARBA" id="ARBA00023125"/>
    </source>
</evidence>
<dbReference type="CDD" id="cd06171">
    <property type="entry name" value="Sigma70_r4"/>
    <property type="match status" value="1"/>
</dbReference>
<accession>A0A238Z894</accession>
<dbReference type="InterPro" id="IPR036388">
    <property type="entry name" value="WH-like_DNA-bd_sf"/>
</dbReference>
<comment type="similarity">
    <text evidence="1">Belongs to the sigma-70 factor family. ECF subfamily.</text>
</comment>
<dbReference type="OrthoDB" id="3785047at2"/>
<evidence type="ECO:0000313" key="9">
    <source>
        <dbReference type="Proteomes" id="UP000198420"/>
    </source>
</evidence>
<dbReference type="NCBIfam" id="TIGR02983">
    <property type="entry name" value="SigE-fam_strep"/>
    <property type="match status" value="1"/>
</dbReference>
<keyword evidence="2" id="KW-0805">Transcription regulation</keyword>
<dbReference type="InterPro" id="IPR014284">
    <property type="entry name" value="RNA_pol_sigma-70_dom"/>
</dbReference>
<evidence type="ECO:0000256" key="1">
    <source>
        <dbReference type="ARBA" id="ARBA00010641"/>
    </source>
</evidence>
<dbReference type="Gene3D" id="1.10.10.10">
    <property type="entry name" value="Winged helix-like DNA-binding domain superfamily/Winged helix DNA-binding domain"/>
    <property type="match status" value="1"/>
</dbReference>
<dbReference type="InterPro" id="IPR007630">
    <property type="entry name" value="RNA_pol_sigma70_r4"/>
</dbReference>
<keyword evidence="5" id="KW-0804">Transcription</keyword>
<reference evidence="9" key="1">
    <citation type="submission" date="2017-06" db="EMBL/GenBank/DDBJ databases">
        <authorList>
            <person name="Varghese N."/>
            <person name="Submissions S."/>
        </authorList>
    </citation>
    <scope>NUCLEOTIDE SEQUENCE [LARGE SCALE GENOMIC DNA]</scope>
    <source>
        <strain evidence="9">DSM 44485</strain>
    </source>
</reference>
<dbReference type="GO" id="GO:0016987">
    <property type="term" value="F:sigma factor activity"/>
    <property type="evidence" value="ECO:0007669"/>
    <property type="project" value="UniProtKB-KW"/>
</dbReference>
<evidence type="ECO:0000259" key="6">
    <source>
        <dbReference type="Pfam" id="PF04542"/>
    </source>
</evidence>
<dbReference type="Proteomes" id="UP000198420">
    <property type="component" value="Unassembled WGS sequence"/>
</dbReference>
<dbReference type="InterPro" id="IPR014325">
    <property type="entry name" value="RNA_pol_sigma-E_actinobac"/>
</dbReference>
<name>A0A238Z894_9ACTN</name>
<dbReference type="SUPFAM" id="SSF88946">
    <property type="entry name" value="Sigma2 domain of RNA polymerase sigma factors"/>
    <property type="match status" value="1"/>
</dbReference>
<dbReference type="InterPro" id="IPR039425">
    <property type="entry name" value="RNA_pol_sigma-70-like"/>
</dbReference>
<organism evidence="8 9">
    <name type="scientific">Actinomadura mexicana</name>
    <dbReference type="NCBI Taxonomy" id="134959"/>
    <lineage>
        <taxon>Bacteria</taxon>
        <taxon>Bacillati</taxon>
        <taxon>Actinomycetota</taxon>
        <taxon>Actinomycetes</taxon>
        <taxon>Streptosporangiales</taxon>
        <taxon>Thermomonosporaceae</taxon>
        <taxon>Actinomadura</taxon>
    </lineage>
</organism>
<feature type="domain" description="RNA polymerase sigma-70 region 2" evidence="6">
    <location>
        <begin position="19"/>
        <end position="77"/>
    </location>
</feature>
<evidence type="ECO:0000256" key="2">
    <source>
        <dbReference type="ARBA" id="ARBA00023015"/>
    </source>
</evidence>
<dbReference type="RefSeq" id="WP_089313073.1">
    <property type="nucleotide sequence ID" value="NZ_FZNP01000007.1"/>
</dbReference>
<feature type="domain" description="RNA polymerase sigma-70 region 4" evidence="7">
    <location>
        <begin position="106"/>
        <end position="154"/>
    </location>
</feature>
<dbReference type="SUPFAM" id="SSF88659">
    <property type="entry name" value="Sigma3 and sigma4 domains of RNA polymerase sigma factors"/>
    <property type="match status" value="1"/>
</dbReference>
<dbReference type="PANTHER" id="PTHR43133">
    <property type="entry name" value="RNA POLYMERASE ECF-TYPE SIGMA FACTO"/>
    <property type="match status" value="1"/>
</dbReference>
<evidence type="ECO:0000313" key="8">
    <source>
        <dbReference type="EMBL" id="SNR79279.1"/>
    </source>
</evidence>
<dbReference type="AlphaFoldDB" id="A0A238Z894"/>
<dbReference type="InterPro" id="IPR013325">
    <property type="entry name" value="RNA_pol_sigma_r2"/>
</dbReference>
<dbReference type="GO" id="GO:0003677">
    <property type="term" value="F:DNA binding"/>
    <property type="evidence" value="ECO:0007669"/>
    <property type="project" value="UniProtKB-KW"/>
</dbReference>
<evidence type="ECO:0000256" key="3">
    <source>
        <dbReference type="ARBA" id="ARBA00023082"/>
    </source>
</evidence>
<protein>
    <submittedName>
        <fullName evidence="8">RNA polymerase sigma-70 factor, sigma-E family</fullName>
    </submittedName>
</protein>
<dbReference type="InterPro" id="IPR007627">
    <property type="entry name" value="RNA_pol_sigma70_r2"/>
</dbReference>
<dbReference type="InterPro" id="IPR013324">
    <property type="entry name" value="RNA_pol_sigma_r3/r4-like"/>
</dbReference>
<keyword evidence="4" id="KW-0238">DNA-binding</keyword>
<dbReference type="Pfam" id="PF04542">
    <property type="entry name" value="Sigma70_r2"/>
    <property type="match status" value="1"/>
</dbReference>
<sequence length="165" mass="18520">MAKDPHGFHEFAAARGASLFRTACLMCGDRHLAEDLVQTTLGKLYASWRRVQRADNPAAYARTVLMRTYMSHVRKHSNQETPSRRLPETASDDADQALRVTLLNGLAQLPPQDRAVLVLRYWEDMSVEDVASALRLSGGAVRNRSMRALGRLREALGEGFEELIR</sequence>
<keyword evidence="3" id="KW-0731">Sigma factor</keyword>
<keyword evidence="9" id="KW-1185">Reference proteome</keyword>
<evidence type="ECO:0000259" key="7">
    <source>
        <dbReference type="Pfam" id="PF04545"/>
    </source>
</evidence>
<proteinExistence type="inferred from homology"/>
<dbReference type="NCBIfam" id="TIGR02937">
    <property type="entry name" value="sigma70-ECF"/>
    <property type="match status" value="1"/>
</dbReference>
<dbReference type="Pfam" id="PF04545">
    <property type="entry name" value="Sigma70_r4"/>
    <property type="match status" value="1"/>
</dbReference>
<dbReference type="GO" id="GO:0006352">
    <property type="term" value="P:DNA-templated transcription initiation"/>
    <property type="evidence" value="ECO:0007669"/>
    <property type="project" value="InterPro"/>
</dbReference>